<feature type="compositionally biased region" description="Basic residues" evidence="6">
    <location>
        <begin position="1"/>
        <end position="11"/>
    </location>
</feature>
<keyword evidence="9" id="KW-0131">Cell cycle</keyword>
<dbReference type="GO" id="GO:0051301">
    <property type="term" value="P:cell division"/>
    <property type="evidence" value="ECO:0007669"/>
    <property type="project" value="UniProtKB-KW"/>
</dbReference>
<dbReference type="Gene3D" id="1.10.10.10">
    <property type="entry name" value="Winged helix-like DNA-binding domain superfamily/Winged helix DNA-binding domain"/>
    <property type="match status" value="1"/>
</dbReference>
<reference evidence="9 10" key="1">
    <citation type="submission" date="2016-02" db="EMBL/GenBank/DDBJ databases">
        <title>Comparison of Clostridium stercorarium subspecies using comparative genomics and transcriptomics.</title>
        <authorList>
            <person name="Schellenberg J."/>
            <person name="Thallinger G."/>
            <person name="Levin D.B."/>
            <person name="Zhang X."/>
            <person name="Alvare G."/>
            <person name="Fristensky B."/>
            <person name="Sparling R."/>
        </authorList>
    </citation>
    <scope>NUCLEOTIDE SEQUENCE [LARGE SCALE GENOMIC DNA]</scope>
    <source>
        <strain evidence="9 10">DSM 2910</strain>
    </source>
</reference>
<dbReference type="InterPro" id="IPR041027">
    <property type="entry name" value="FtsK_alpha"/>
</dbReference>
<comment type="similarity">
    <text evidence="1">Belongs to the FtsK/SpoIIIE/SftA family.</text>
</comment>
<dbReference type="Gene3D" id="3.30.980.40">
    <property type="match status" value="1"/>
</dbReference>
<accession>A0A1B1YDI4</accession>
<gene>
    <name evidence="9" type="ORF">CSTERTH_07195</name>
</gene>
<evidence type="ECO:0000259" key="8">
    <source>
        <dbReference type="PROSITE" id="PS50901"/>
    </source>
</evidence>
<dbReference type="CDD" id="cd01127">
    <property type="entry name" value="TrwB_TraG_TraD_VirD4"/>
    <property type="match status" value="1"/>
</dbReference>
<dbReference type="InterPro" id="IPR018541">
    <property type="entry name" value="Ftsk_gamma"/>
</dbReference>
<feature type="transmembrane region" description="Helical" evidence="7">
    <location>
        <begin position="42"/>
        <end position="59"/>
    </location>
</feature>
<dbReference type="InterPro" id="IPR003593">
    <property type="entry name" value="AAA+_ATPase"/>
</dbReference>
<dbReference type="PANTHER" id="PTHR22683">
    <property type="entry name" value="SPORULATION PROTEIN RELATED"/>
    <property type="match status" value="1"/>
</dbReference>
<feature type="binding site" evidence="5">
    <location>
        <begin position="531"/>
        <end position="538"/>
    </location>
    <ligand>
        <name>ATP</name>
        <dbReference type="ChEBI" id="CHEBI:30616"/>
    </ligand>
</feature>
<dbReference type="GO" id="GO:0005524">
    <property type="term" value="F:ATP binding"/>
    <property type="evidence" value="ECO:0007669"/>
    <property type="project" value="UniProtKB-UniRule"/>
</dbReference>
<sequence length="853" mass="94587">MPERVQRKKTAAKSAGAKKNVKKRNTKGKTGKVKKVRSRNEISGVFTIAFGILFALSIYHKNLTGLFGEIIQHVSTGMFGFIAYLLPPFVIIYGILLIFYPYNRQIRRKLHLIFLLLVVIGAIFTAGNFNKSEYVNMTFFQYLKHFYKMGRNVSKIPYTLNGGVVGGLISVPLCLVFQKTGTIVLLGAFSIVVAMLITEISLKKMASDTADKVRRIRENRADMVEFIDEEDEDEPIFIKELDEPVNVKMRKKDSETAKIIDFPLIRNKSGKKSDGNADNQAHEISVKDEDDVSVNEIPIQVKDKKTETVQDIPAMADNEKPQAAVLEIPVQMKDEKAGTVREIPLEMKEEKSKQESENENVSGKEQEKIPVQSAEYRFPPFSCLNAPEDGGMNTKKLKQNALENAKKLEDTLTSFGIGAQIVNIAVGPAFTRFEVQPSPGVKVSRIVNLTDDIALSLAAQGIRIEAPIPGKSAVGIEVPNPEVAPIMLREVIETPEFVKFKSKLAVGLGKDISGENVIIDLAKMPHLLIAGATGSGKSVCINTIIISLLYKATPDEVKLLMIDPKVVELGVYNGIPHLLIPVVTDPSKAAGALQWAVQEMMTRYKLFADKGVRDLNGYNRAIEEEGEGFKLPQIVIIIDELADLMMVAPHDVEDSICRLAQMARAAGMHLVIATQRPSVNVITGVIKANIPSRIAFAVSSQVDSRTILDMSGAEKLLGKGDMLYYPVGMPKPIRVKGCFISDKEIERVVEFVKNQFPAEYDEDIIDQITKKNDDTDNPELDADELLPQAIELVVECGQASVSLIQRRFRVGYARAGRIIDQMAERGIISGFEGSKPRRVLITKEQWEEMKMNM</sequence>
<dbReference type="InterPro" id="IPR036390">
    <property type="entry name" value="WH_DNA-bd_sf"/>
</dbReference>
<evidence type="ECO:0000256" key="4">
    <source>
        <dbReference type="ARBA" id="ARBA00023125"/>
    </source>
</evidence>
<evidence type="ECO:0000313" key="10">
    <source>
        <dbReference type="Proteomes" id="UP000092971"/>
    </source>
</evidence>
<feature type="domain" description="FtsK" evidence="8">
    <location>
        <begin position="514"/>
        <end position="705"/>
    </location>
</feature>
<dbReference type="InterPro" id="IPR036388">
    <property type="entry name" value="WH-like_DNA-bd_sf"/>
</dbReference>
<dbReference type="SMART" id="SM00382">
    <property type="entry name" value="AAA"/>
    <property type="match status" value="1"/>
</dbReference>
<keyword evidence="4" id="KW-0238">DNA-binding</keyword>
<feature type="transmembrane region" description="Helical" evidence="7">
    <location>
        <begin position="156"/>
        <end position="176"/>
    </location>
</feature>
<dbReference type="RefSeq" id="WP_015359142.1">
    <property type="nucleotide sequence ID" value="NZ_CP014672.1"/>
</dbReference>
<evidence type="ECO:0000256" key="6">
    <source>
        <dbReference type="SAM" id="MobiDB-lite"/>
    </source>
</evidence>
<keyword evidence="3 5" id="KW-0067">ATP-binding</keyword>
<evidence type="ECO:0000256" key="1">
    <source>
        <dbReference type="ARBA" id="ARBA00006474"/>
    </source>
</evidence>
<keyword evidence="7" id="KW-0472">Membrane</keyword>
<feature type="region of interest" description="Disordered" evidence="6">
    <location>
        <begin position="348"/>
        <end position="367"/>
    </location>
</feature>
<protein>
    <submittedName>
        <fullName evidence="9">Cell division protein FtsK</fullName>
    </submittedName>
</protein>
<feature type="transmembrane region" description="Helical" evidence="7">
    <location>
        <begin position="112"/>
        <end position="129"/>
    </location>
</feature>
<dbReference type="Pfam" id="PF01580">
    <property type="entry name" value="FtsK_SpoIIIE"/>
    <property type="match status" value="1"/>
</dbReference>
<dbReference type="SUPFAM" id="SSF52540">
    <property type="entry name" value="P-loop containing nucleoside triphosphate hydrolases"/>
    <property type="match status" value="1"/>
</dbReference>
<dbReference type="SMR" id="A0A1B1YDI4"/>
<evidence type="ECO:0000256" key="3">
    <source>
        <dbReference type="ARBA" id="ARBA00022840"/>
    </source>
</evidence>
<feature type="region of interest" description="Disordered" evidence="6">
    <location>
        <begin position="1"/>
        <end position="35"/>
    </location>
</feature>
<dbReference type="EMBL" id="CP014672">
    <property type="protein sequence ID" value="ANW98823.1"/>
    <property type="molecule type" value="Genomic_DNA"/>
</dbReference>
<feature type="transmembrane region" description="Helical" evidence="7">
    <location>
        <begin position="79"/>
        <end position="100"/>
    </location>
</feature>
<dbReference type="PANTHER" id="PTHR22683:SF41">
    <property type="entry name" value="DNA TRANSLOCASE FTSK"/>
    <property type="match status" value="1"/>
</dbReference>
<keyword evidence="7" id="KW-1133">Transmembrane helix</keyword>
<dbReference type="Pfam" id="PF09397">
    <property type="entry name" value="FtsK_gamma"/>
    <property type="match status" value="1"/>
</dbReference>
<keyword evidence="2 5" id="KW-0547">Nucleotide-binding</keyword>
<dbReference type="AlphaFoldDB" id="A0A1B1YDI4"/>
<dbReference type="Gene3D" id="3.40.50.300">
    <property type="entry name" value="P-loop containing nucleotide triphosphate hydrolases"/>
    <property type="match status" value="1"/>
</dbReference>
<dbReference type="PROSITE" id="PS50901">
    <property type="entry name" value="FTSK"/>
    <property type="match status" value="1"/>
</dbReference>
<feature type="transmembrane region" description="Helical" evidence="7">
    <location>
        <begin position="183"/>
        <end position="202"/>
    </location>
</feature>
<dbReference type="InterPro" id="IPR050206">
    <property type="entry name" value="FtsK/SpoIIIE/SftA"/>
</dbReference>
<dbReference type="SUPFAM" id="SSF46785">
    <property type="entry name" value="Winged helix' DNA-binding domain"/>
    <property type="match status" value="1"/>
</dbReference>
<dbReference type="Pfam" id="PF17854">
    <property type="entry name" value="FtsK_alpha"/>
    <property type="match status" value="1"/>
</dbReference>
<keyword evidence="7" id="KW-0812">Transmembrane</keyword>
<dbReference type="InterPro" id="IPR002543">
    <property type="entry name" value="FtsK_dom"/>
</dbReference>
<evidence type="ECO:0000256" key="7">
    <source>
        <dbReference type="SAM" id="Phobius"/>
    </source>
</evidence>
<evidence type="ECO:0000313" key="9">
    <source>
        <dbReference type="EMBL" id="ANW98823.1"/>
    </source>
</evidence>
<name>A0A1B1YDI4_THEST</name>
<keyword evidence="9" id="KW-0132">Cell division</keyword>
<feature type="compositionally biased region" description="Basic residues" evidence="6">
    <location>
        <begin position="19"/>
        <end position="35"/>
    </location>
</feature>
<evidence type="ECO:0000256" key="5">
    <source>
        <dbReference type="PROSITE-ProRule" id="PRU00289"/>
    </source>
</evidence>
<dbReference type="GO" id="GO:0003677">
    <property type="term" value="F:DNA binding"/>
    <property type="evidence" value="ECO:0007669"/>
    <property type="project" value="UniProtKB-KW"/>
</dbReference>
<dbReference type="Proteomes" id="UP000092971">
    <property type="component" value="Chromosome"/>
</dbReference>
<dbReference type="InterPro" id="IPR027417">
    <property type="entry name" value="P-loop_NTPase"/>
</dbReference>
<proteinExistence type="inferred from homology"/>
<organism evidence="9 10">
    <name type="scientific">Thermoclostridium stercorarium subsp. thermolacticum DSM 2910</name>
    <dbReference type="NCBI Taxonomy" id="1121336"/>
    <lineage>
        <taxon>Bacteria</taxon>
        <taxon>Bacillati</taxon>
        <taxon>Bacillota</taxon>
        <taxon>Clostridia</taxon>
        <taxon>Eubacteriales</taxon>
        <taxon>Oscillospiraceae</taxon>
        <taxon>Thermoclostridium</taxon>
    </lineage>
</organism>
<dbReference type="SMART" id="SM00843">
    <property type="entry name" value="Ftsk_gamma"/>
    <property type="match status" value="1"/>
</dbReference>
<dbReference type="OrthoDB" id="9807790at2"/>
<dbReference type="GO" id="GO:0016020">
    <property type="term" value="C:membrane"/>
    <property type="evidence" value="ECO:0007669"/>
    <property type="project" value="UniProtKB-SubCell"/>
</dbReference>
<evidence type="ECO:0000256" key="2">
    <source>
        <dbReference type="ARBA" id="ARBA00022741"/>
    </source>
</evidence>